<proteinExistence type="predicted"/>
<name>A0ABV5T5X5_9ACTN</name>
<protein>
    <submittedName>
        <fullName evidence="1">Uncharacterized protein</fullName>
    </submittedName>
</protein>
<dbReference type="Gene3D" id="3.30.479.30">
    <property type="entry name" value="Band 7 domain"/>
    <property type="match status" value="1"/>
</dbReference>
<dbReference type="Proteomes" id="UP001589610">
    <property type="component" value="Unassembled WGS sequence"/>
</dbReference>
<organism evidence="1 2">
    <name type="scientific">Streptosporangium vulgare</name>
    <dbReference type="NCBI Taxonomy" id="46190"/>
    <lineage>
        <taxon>Bacteria</taxon>
        <taxon>Bacillati</taxon>
        <taxon>Actinomycetota</taxon>
        <taxon>Actinomycetes</taxon>
        <taxon>Streptosporangiales</taxon>
        <taxon>Streptosporangiaceae</taxon>
        <taxon>Streptosporangium</taxon>
    </lineage>
</organism>
<keyword evidence="2" id="KW-1185">Reference proteome</keyword>
<accession>A0ABV5T5X5</accession>
<gene>
    <name evidence="1" type="ORF">ACFFRH_03200</name>
</gene>
<dbReference type="InterPro" id="IPR036013">
    <property type="entry name" value="Band_7/SPFH_dom_sf"/>
</dbReference>
<evidence type="ECO:0000313" key="2">
    <source>
        <dbReference type="Proteomes" id="UP001589610"/>
    </source>
</evidence>
<comment type="caution">
    <text evidence="1">The sequence shown here is derived from an EMBL/GenBank/DDBJ whole genome shotgun (WGS) entry which is preliminary data.</text>
</comment>
<sequence>MGTSDVGILWLDAVTRDGVTITVNAAARAFVADPVAYAAYPGSPGGAKLAAAEAEIRRYVGERDLSRLSKRVDLARATGDGNRHWGVEVALVAITRVEVRRREDLIRWAERLAS</sequence>
<reference evidence="1 2" key="1">
    <citation type="submission" date="2024-09" db="EMBL/GenBank/DDBJ databases">
        <authorList>
            <person name="Sun Q."/>
            <person name="Mori K."/>
        </authorList>
    </citation>
    <scope>NUCLEOTIDE SEQUENCE [LARGE SCALE GENOMIC DNA]</scope>
    <source>
        <strain evidence="1 2">JCM 3028</strain>
    </source>
</reference>
<dbReference type="SUPFAM" id="SSF117892">
    <property type="entry name" value="Band 7/SPFH domain"/>
    <property type="match status" value="1"/>
</dbReference>
<evidence type="ECO:0000313" key="1">
    <source>
        <dbReference type="EMBL" id="MFB9674484.1"/>
    </source>
</evidence>
<dbReference type="RefSeq" id="WP_344743267.1">
    <property type="nucleotide sequence ID" value="NZ_BAAAWW010000020.1"/>
</dbReference>
<dbReference type="EMBL" id="JBHMBS010000001">
    <property type="protein sequence ID" value="MFB9674484.1"/>
    <property type="molecule type" value="Genomic_DNA"/>
</dbReference>